<dbReference type="InterPro" id="IPR011545">
    <property type="entry name" value="DEAD/DEAH_box_helicase_dom"/>
</dbReference>
<evidence type="ECO:0000313" key="12">
    <source>
        <dbReference type="EnsemblPlants" id="Kaladp0748s0012.1.v1.1"/>
    </source>
</evidence>
<dbReference type="InterPro" id="IPR014001">
    <property type="entry name" value="Helicase_ATP-bd"/>
</dbReference>
<feature type="compositionally biased region" description="Acidic residues" evidence="8">
    <location>
        <begin position="308"/>
        <end position="322"/>
    </location>
</feature>
<keyword evidence="2" id="KW-0547">Nucleotide-binding</keyword>
<dbReference type="InterPro" id="IPR014014">
    <property type="entry name" value="RNA_helicase_DEAD_Q_motif"/>
</dbReference>
<dbReference type="Gramene" id="Kaladp0748s0012.1.v1.1">
    <property type="protein sequence ID" value="Kaladp0748s0012.1.v1.1"/>
    <property type="gene ID" value="Kaladp0748s0012.v1.1"/>
</dbReference>
<evidence type="ECO:0000259" key="9">
    <source>
        <dbReference type="PROSITE" id="PS51192"/>
    </source>
</evidence>
<feature type="region of interest" description="Disordered" evidence="8">
    <location>
        <begin position="298"/>
        <end position="327"/>
    </location>
</feature>
<evidence type="ECO:0000256" key="2">
    <source>
        <dbReference type="ARBA" id="ARBA00022741"/>
    </source>
</evidence>
<keyword evidence="6" id="KW-0694">RNA-binding</keyword>
<keyword evidence="5" id="KW-0067">ATP-binding</keyword>
<dbReference type="PROSITE" id="PS51194">
    <property type="entry name" value="HELICASE_CTER"/>
    <property type="match status" value="1"/>
</dbReference>
<dbReference type="GO" id="GO:0003729">
    <property type="term" value="F:mRNA binding"/>
    <property type="evidence" value="ECO:0007669"/>
    <property type="project" value="EnsemblPlants"/>
</dbReference>
<dbReference type="InterPro" id="IPR044742">
    <property type="entry name" value="DEAD/DEAH_RhlB"/>
</dbReference>
<dbReference type="CDD" id="cd00268">
    <property type="entry name" value="DEADc"/>
    <property type="match status" value="1"/>
</dbReference>
<dbReference type="InterPro" id="IPR027417">
    <property type="entry name" value="P-loop_NTPase"/>
</dbReference>
<reference evidence="12" key="1">
    <citation type="submission" date="2021-01" db="UniProtKB">
        <authorList>
            <consortium name="EnsemblPlants"/>
        </authorList>
    </citation>
    <scope>IDENTIFICATION</scope>
</reference>
<protein>
    <recommendedName>
        <fullName evidence="1">RNA helicase</fullName>
        <ecNumber evidence="1">3.6.4.13</ecNumber>
    </recommendedName>
</protein>
<dbReference type="AlphaFoldDB" id="A0A7N0VH32"/>
<dbReference type="PANTHER" id="PTHR47958">
    <property type="entry name" value="ATP-DEPENDENT RNA HELICASE DBP3"/>
    <property type="match status" value="1"/>
</dbReference>
<dbReference type="PROSITE" id="PS51195">
    <property type="entry name" value="Q_MOTIF"/>
    <property type="match status" value="1"/>
</dbReference>
<evidence type="ECO:0000256" key="4">
    <source>
        <dbReference type="ARBA" id="ARBA00022806"/>
    </source>
</evidence>
<dbReference type="GO" id="GO:0005524">
    <property type="term" value="F:ATP binding"/>
    <property type="evidence" value="ECO:0007669"/>
    <property type="project" value="UniProtKB-KW"/>
</dbReference>
<keyword evidence="3" id="KW-0378">Hydrolase</keyword>
<dbReference type="Pfam" id="PF00270">
    <property type="entry name" value="DEAD"/>
    <property type="match status" value="1"/>
</dbReference>
<dbReference type="Proteomes" id="UP000594263">
    <property type="component" value="Unplaced"/>
</dbReference>
<feature type="domain" description="DEAD-box RNA helicase Q" evidence="11">
    <location>
        <begin position="95"/>
        <end position="123"/>
    </location>
</feature>
<evidence type="ECO:0000313" key="13">
    <source>
        <dbReference type="Proteomes" id="UP000594263"/>
    </source>
</evidence>
<sequence>MILQRHAPVFQLCKFSPSASSSLRLLAHLNPCRSFSHSFPNAPAATTMVRAAAPPARIRFISVGKPCRERFRSFSTAAAVAKRTESDTFFADEGVSWSSIGVSDRLSRALSSVGIERPSLIQAATIPPILAGKDVVIAAETGSGKTHAYLVPLYEKMYAATATQDDEGSSQKRGWRIAHNISLVLCPNVMLCDQVVKMTNCLCDGSGEPLLKAVALCGRQGWPSSTPDIVVSTPAALLNNLNGIDPERRRRTDFLRSVKYVVFDEADLLFCGSFQNQVIRLIDMLRFDEKQLSRLKRSQADGSKELLDESELQYDSENEDSQVEASFNEADNILDDADIEEDSDDEDNPDVNDPTGESVTGSSRVRDWRRARKIYERSKQYVFVAATLPENGKRTAGGILKRMFPDLHWVSGIYRHFHNPRVEQRWVKVTIDNQVDTLLDAVRKSSTADVPGSESGISRTMIFANTVEAAEAVAKLLRNADVKCLCYHSDSTLEERAQTLVDFQEKGGVLVCTDAASRGLDIPNVTHVIQADFATSALDFLHRVGRTARAGQYGLVTNLYTEANSDLVGAILEAMKQDRPLEMAFSRKRSFRKKLKKKRAFNQFRGPSTAETAGV</sequence>
<feature type="region of interest" description="Disordered" evidence="8">
    <location>
        <begin position="339"/>
        <end position="364"/>
    </location>
</feature>
<feature type="domain" description="Helicase C-terminal" evidence="10">
    <location>
        <begin position="434"/>
        <end position="599"/>
    </location>
</feature>
<evidence type="ECO:0000259" key="10">
    <source>
        <dbReference type="PROSITE" id="PS51194"/>
    </source>
</evidence>
<evidence type="ECO:0000256" key="5">
    <source>
        <dbReference type="ARBA" id="ARBA00022840"/>
    </source>
</evidence>
<feature type="compositionally biased region" description="Basic and acidic residues" evidence="8">
    <location>
        <begin position="298"/>
        <end position="307"/>
    </location>
</feature>
<dbReference type="Gene3D" id="3.40.50.300">
    <property type="entry name" value="P-loop containing nucleotide triphosphate hydrolases"/>
    <property type="match status" value="2"/>
</dbReference>
<dbReference type="OMA" id="DFQQKGG"/>
<organism evidence="12 13">
    <name type="scientific">Kalanchoe fedtschenkoi</name>
    <name type="common">Lavender scallops</name>
    <name type="synonym">South American air plant</name>
    <dbReference type="NCBI Taxonomy" id="63787"/>
    <lineage>
        <taxon>Eukaryota</taxon>
        <taxon>Viridiplantae</taxon>
        <taxon>Streptophyta</taxon>
        <taxon>Embryophyta</taxon>
        <taxon>Tracheophyta</taxon>
        <taxon>Spermatophyta</taxon>
        <taxon>Magnoliopsida</taxon>
        <taxon>eudicotyledons</taxon>
        <taxon>Gunneridae</taxon>
        <taxon>Pentapetalae</taxon>
        <taxon>Saxifragales</taxon>
        <taxon>Crassulaceae</taxon>
        <taxon>Kalanchoe</taxon>
    </lineage>
</organism>
<evidence type="ECO:0000259" key="11">
    <source>
        <dbReference type="PROSITE" id="PS51195"/>
    </source>
</evidence>
<name>A0A7N0VH32_KALFE</name>
<dbReference type="EnsemblPlants" id="Kaladp0748s0012.1.v1.1">
    <property type="protein sequence ID" value="Kaladp0748s0012.1.v1.1"/>
    <property type="gene ID" value="Kaladp0748s0012.v1.1"/>
</dbReference>
<evidence type="ECO:0000256" key="7">
    <source>
        <dbReference type="PROSITE-ProRule" id="PRU00552"/>
    </source>
</evidence>
<evidence type="ECO:0000256" key="3">
    <source>
        <dbReference type="ARBA" id="ARBA00022801"/>
    </source>
</evidence>
<keyword evidence="13" id="KW-1185">Reference proteome</keyword>
<dbReference type="GO" id="GO:0003724">
    <property type="term" value="F:RNA helicase activity"/>
    <property type="evidence" value="ECO:0007669"/>
    <property type="project" value="UniProtKB-EC"/>
</dbReference>
<evidence type="ECO:0000256" key="8">
    <source>
        <dbReference type="SAM" id="MobiDB-lite"/>
    </source>
</evidence>
<accession>A0A7N0VH32</accession>
<dbReference type="EC" id="3.6.4.13" evidence="1"/>
<dbReference type="SMART" id="SM00490">
    <property type="entry name" value="HELICc"/>
    <property type="match status" value="1"/>
</dbReference>
<dbReference type="Pfam" id="PF00271">
    <property type="entry name" value="Helicase_C"/>
    <property type="match status" value="1"/>
</dbReference>
<keyword evidence="4" id="KW-0347">Helicase</keyword>
<dbReference type="InterPro" id="IPR001650">
    <property type="entry name" value="Helicase_C-like"/>
</dbReference>
<evidence type="ECO:0000256" key="6">
    <source>
        <dbReference type="ARBA" id="ARBA00022884"/>
    </source>
</evidence>
<dbReference type="PROSITE" id="PS51192">
    <property type="entry name" value="HELICASE_ATP_BIND_1"/>
    <property type="match status" value="1"/>
</dbReference>
<dbReference type="GO" id="GO:0009507">
    <property type="term" value="C:chloroplast"/>
    <property type="evidence" value="ECO:0007669"/>
    <property type="project" value="EnsemblPlants"/>
</dbReference>
<feature type="short sequence motif" description="Q motif" evidence="7">
    <location>
        <begin position="95"/>
        <end position="123"/>
    </location>
</feature>
<evidence type="ECO:0000256" key="1">
    <source>
        <dbReference type="ARBA" id="ARBA00012552"/>
    </source>
</evidence>
<feature type="domain" description="Helicase ATP-binding" evidence="9">
    <location>
        <begin position="126"/>
        <end position="406"/>
    </location>
</feature>
<proteinExistence type="predicted"/>
<dbReference type="CDD" id="cd18787">
    <property type="entry name" value="SF2_C_DEAD"/>
    <property type="match status" value="1"/>
</dbReference>
<feature type="compositionally biased region" description="Acidic residues" evidence="8">
    <location>
        <begin position="339"/>
        <end position="350"/>
    </location>
</feature>
<dbReference type="SMART" id="SM00487">
    <property type="entry name" value="DEXDc"/>
    <property type="match status" value="1"/>
</dbReference>
<dbReference type="GO" id="GO:0016787">
    <property type="term" value="F:hydrolase activity"/>
    <property type="evidence" value="ECO:0007669"/>
    <property type="project" value="UniProtKB-KW"/>
</dbReference>
<dbReference type="SUPFAM" id="SSF52540">
    <property type="entry name" value="P-loop containing nucleoside triphosphate hydrolases"/>
    <property type="match status" value="1"/>
</dbReference>